<organism evidence="2">
    <name type="scientific">freshwater metagenome</name>
    <dbReference type="NCBI Taxonomy" id="449393"/>
    <lineage>
        <taxon>unclassified sequences</taxon>
        <taxon>metagenomes</taxon>
        <taxon>ecological metagenomes</taxon>
    </lineage>
</organism>
<dbReference type="Pfam" id="PF00106">
    <property type="entry name" value="adh_short"/>
    <property type="match status" value="1"/>
</dbReference>
<dbReference type="PRINTS" id="PR00081">
    <property type="entry name" value="GDHRDH"/>
</dbReference>
<dbReference type="EMBL" id="CAFBRD010000001">
    <property type="protein sequence ID" value="CAB5072661.1"/>
    <property type="molecule type" value="Genomic_DNA"/>
</dbReference>
<dbReference type="SUPFAM" id="SSF51735">
    <property type="entry name" value="NAD(P)-binding Rossmann-fold domains"/>
    <property type="match status" value="1"/>
</dbReference>
<evidence type="ECO:0000313" key="3">
    <source>
        <dbReference type="EMBL" id="CAB4370179.1"/>
    </source>
</evidence>
<gene>
    <name evidence="4" type="ORF">UFOPK1762_00018</name>
    <name evidence="5" type="ORF">UFOPK1906_00128</name>
    <name evidence="6" type="ORF">UFOPK2624_00024</name>
    <name evidence="7" type="ORF">UFOPK3010_00230</name>
    <name evidence="2" type="ORF">UFOPK3331_00050</name>
    <name evidence="8" type="ORF">UFOPK3785_00002</name>
    <name evidence="9" type="ORF">UFOPK3927_00606</name>
    <name evidence="3" type="ORF">UFOPK4201_00054</name>
    <name evidence="10" type="ORF">UFOPK4371_00050</name>
</gene>
<evidence type="ECO:0000313" key="8">
    <source>
        <dbReference type="EMBL" id="CAB4938398.1"/>
    </source>
</evidence>
<evidence type="ECO:0000313" key="4">
    <source>
        <dbReference type="EMBL" id="CAB4574103.1"/>
    </source>
</evidence>
<dbReference type="InterPro" id="IPR036291">
    <property type="entry name" value="NAD(P)-bd_dom_sf"/>
</dbReference>
<name>A0A6J5YNV7_9ZZZZ</name>
<dbReference type="EMBL" id="CAEUNJ010000002">
    <property type="protein sequence ID" value="CAB4370179.1"/>
    <property type="molecule type" value="Genomic_DNA"/>
</dbReference>
<dbReference type="EMBL" id="CAEZVC010000003">
    <property type="protein sequence ID" value="CAB4612299.1"/>
    <property type="molecule type" value="Genomic_DNA"/>
</dbReference>
<dbReference type="InterPro" id="IPR050259">
    <property type="entry name" value="SDR"/>
</dbReference>
<dbReference type="EMBL" id="CAFAAM010000018">
    <property type="protein sequence ID" value="CAB4794793.1"/>
    <property type="molecule type" value="Genomic_DNA"/>
</dbReference>
<sequence length="267" mass="27778">MDLGLQGRIALVTGSWRGTGAGIAAVLAAEGATVLVHGLEPGQCESTLAAIGSAGGTCFEVVGDIRTDEGLSHLRASVDGVADHVDIVINNYGVAEGSDWSKSDAGSWHSSYDTNVVSGIRVTNAFVESMRSNGWGRIVFVSTVGATRPGDRIPEYYAAKGALPSVTVSLAKHLSGTGITVNCVSPGIIATPEMVELFTERARRKGLATDWPTVEKMVLETAMANPSGRVATPEDVGRFIAFVVSEPGWHLNGAHLRFDGGAADAVT</sequence>
<evidence type="ECO:0000256" key="1">
    <source>
        <dbReference type="ARBA" id="ARBA00006484"/>
    </source>
</evidence>
<reference evidence="2" key="1">
    <citation type="submission" date="2020-05" db="EMBL/GenBank/DDBJ databases">
        <authorList>
            <person name="Chiriac C."/>
            <person name="Salcher M."/>
            <person name="Ghai R."/>
            <person name="Kavagutti S V."/>
        </authorList>
    </citation>
    <scope>NUCLEOTIDE SEQUENCE</scope>
</reference>
<evidence type="ECO:0000313" key="6">
    <source>
        <dbReference type="EMBL" id="CAB4691892.1"/>
    </source>
</evidence>
<evidence type="ECO:0000313" key="5">
    <source>
        <dbReference type="EMBL" id="CAB4612299.1"/>
    </source>
</evidence>
<evidence type="ECO:0000313" key="2">
    <source>
        <dbReference type="EMBL" id="CAB4329599.1"/>
    </source>
</evidence>
<dbReference type="PRINTS" id="PR00080">
    <property type="entry name" value="SDRFAMILY"/>
</dbReference>
<evidence type="ECO:0000313" key="9">
    <source>
        <dbReference type="EMBL" id="CAB4979059.1"/>
    </source>
</evidence>
<accession>A0A6J5YNV7</accession>
<dbReference type="EMBL" id="CAFBOK010000053">
    <property type="protein sequence ID" value="CAB4979059.1"/>
    <property type="molecule type" value="Genomic_DNA"/>
</dbReference>
<comment type="similarity">
    <text evidence="1">Belongs to the short-chain dehydrogenases/reductases (SDR) family.</text>
</comment>
<proteinExistence type="inferred from homology"/>
<dbReference type="PANTHER" id="PTHR42879">
    <property type="entry name" value="3-OXOACYL-(ACYL-CARRIER-PROTEIN) REDUCTASE"/>
    <property type="match status" value="1"/>
</dbReference>
<dbReference type="EMBL" id="CAESAL010000001">
    <property type="protein sequence ID" value="CAB4329599.1"/>
    <property type="molecule type" value="Genomic_DNA"/>
</dbReference>
<dbReference type="PANTHER" id="PTHR42879:SF6">
    <property type="entry name" value="NADPH-DEPENDENT REDUCTASE BACG"/>
    <property type="match status" value="1"/>
</dbReference>
<evidence type="ECO:0000313" key="10">
    <source>
        <dbReference type="EMBL" id="CAB5072661.1"/>
    </source>
</evidence>
<evidence type="ECO:0000313" key="7">
    <source>
        <dbReference type="EMBL" id="CAB4794793.1"/>
    </source>
</evidence>
<protein>
    <submittedName>
        <fullName evidence="2">Unannotated protein</fullName>
    </submittedName>
</protein>
<dbReference type="EMBL" id="CAFBNJ010000001">
    <property type="protein sequence ID" value="CAB4938398.1"/>
    <property type="molecule type" value="Genomic_DNA"/>
</dbReference>
<dbReference type="EMBL" id="CAEZTY010000001">
    <property type="protein sequence ID" value="CAB4574103.1"/>
    <property type="molecule type" value="Genomic_DNA"/>
</dbReference>
<dbReference type="AlphaFoldDB" id="A0A6J5YNV7"/>
<dbReference type="Gene3D" id="3.40.50.720">
    <property type="entry name" value="NAD(P)-binding Rossmann-like Domain"/>
    <property type="match status" value="1"/>
</dbReference>
<dbReference type="InterPro" id="IPR002347">
    <property type="entry name" value="SDR_fam"/>
</dbReference>
<dbReference type="EMBL" id="CAEZXY010000001">
    <property type="protein sequence ID" value="CAB4691892.1"/>
    <property type="molecule type" value="Genomic_DNA"/>
</dbReference>